<dbReference type="InterPro" id="IPR013783">
    <property type="entry name" value="Ig-like_fold"/>
</dbReference>
<evidence type="ECO:0000259" key="4">
    <source>
        <dbReference type="PROSITE" id="PS51371"/>
    </source>
</evidence>
<dbReference type="SUPFAM" id="SSF81296">
    <property type="entry name" value="E set domains"/>
    <property type="match status" value="1"/>
</dbReference>
<dbReference type="AlphaFoldDB" id="A0A8S0U0X6"/>
<keyword evidence="1" id="KW-0677">Repeat</keyword>
<dbReference type="Pfam" id="PF16561">
    <property type="entry name" value="AMPK1_CBM"/>
    <property type="match status" value="1"/>
</dbReference>
<dbReference type="InterPro" id="IPR000644">
    <property type="entry name" value="CBS_dom"/>
</dbReference>
<proteinExistence type="predicted"/>
<dbReference type="PANTHER" id="PTHR13780">
    <property type="entry name" value="AMP-ACTIVATED PROTEIN KINASE, GAMMA REGULATORY SUBUNIT"/>
    <property type="match status" value="1"/>
</dbReference>
<dbReference type="Pfam" id="PF00571">
    <property type="entry name" value="CBS"/>
    <property type="match status" value="3"/>
</dbReference>
<evidence type="ECO:0000256" key="2">
    <source>
        <dbReference type="ARBA" id="ARBA00023122"/>
    </source>
</evidence>
<dbReference type="InterPro" id="IPR032640">
    <property type="entry name" value="AMPK1_CBM"/>
</dbReference>
<name>A0A8S0U0X6_OLEEU</name>
<dbReference type="Gene3D" id="2.60.40.10">
    <property type="entry name" value="Immunoglobulins"/>
    <property type="match status" value="1"/>
</dbReference>
<accession>A0A8S0U0X6</accession>
<dbReference type="Gene3D" id="3.10.580.10">
    <property type="entry name" value="CBS-domain"/>
    <property type="match status" value="2"/>
</dbReference>
<feature type="domain" description="CBS" evidence="4">
    <location>
        <begin position="383"/>
        <end position="445"/>
    </location>
</feature>
<dbReference type="FunFam" id="2.60.40.10:FF:001860">
    <property type="entry name" value="Sucrose nonfermenting 4-like protein"/>
    <property type="match status" value="1"/>
</dbReference>
<dbReference type="GO" id="GO:0009507">
    <property type="term" value="C:chloroplast"/>
    <property type="evidence" value="ECO:0007669"/>
    <property type="project" value="UniProtKB-ARBA"/>
</dbReference>
<feature type="domain" description="CBS" evidence="4">
    <location>
        <begin position="198"/>
        <end position="260"/>
    </location>
</feature>
<keyword evidence="2 3" id="KW-0129">CBS domain</keyword>
<evidence type="ECO:0000313" key="5">
    <source>
        <dbReference type="EMBL" id="CAA3010957.1"/>
    </source>
</evidence>
<sequence length="519" mass="58275">MYPSGMDYGRESGIVLIPTRFVWPYGGRSVYISGSFTGWTQWLMTPLEGCPTVFQTVCSLPPGYHQYKYVVDGEWRHDEHQPFINSNFGTVNTVLLARESNYLPAIVSPQMPPGSSMDVDNETFQHVVRVSDGTLHDPFRKISAEDLQMSLHHIAVFMSTHMAYELLPESGKVWTICFSIHLFHIDIPLVIDLNFNDIIAYGLQVIALDVDLPVKQAFRILHEQGIPMAPLWDFSKGKFVGVLSALDFILIMRELGNHGSNLTEEELETHTISAWKEAKSYMNRQVNEQQVAFLGHLVHAGPDDNIKEVALKILQNNVATVPIIHSPSEDGLYPQLLHLASLSAVLKCLCRYFRHSLGLLPALQMPICEIPVGTWVPRIEEPNVQPLAVLRPSASLSDALNLLVQARVSSIPIVDENYSLLDVYSRSDITALAKDKSYVHINLDEMTIHQALQLGENPHSPCGNNIQRFYMCLRSDPLFKVMEKLSKPGVRRLIVVEAGSKRIEGIVSLSDIFRFLLGL</sequence>
<dbReference type="OrthoDB" id="531008at2759"/>
<dbReference type="SMART" id="SM00116">
    <property type="entry name" value="CBS"/>
    <property type="match status" value="3"/>
</dbReference>
<dbReference type="InterPro" id="IPR014756">
    <property type="entry name" value="Ig_E-set"/>
</dbReference>
<reference evidence="5 6" key="1">
    <citation type="submission" date="2019-12" db="EMBL/GenBank/DDBJ databases">
        <authorList>
            <person name="Alioto T."/>
            <person name="Alioto T."/>
            <person name="Gomez Garrido J."/>
        </authorList>
    </citation>
    <scope>NUCLEOTIDE SEQUENCE [LARGE SCALE GENOMIC DNA]</scope>
</reference>
<dbReference type="Gramene" id="OE9A068950T2">
    <property type="protein sequence ID" value="OE9A068950C2"/>
    <property type="gene ID" value="OE9A068950"/>
</dbReference>
<gene>
    <name evidence="5" type="ORF">OLEA9_A068950</name>
</gene>
<organism evidence="5 6">
    <name type="scientific">Olea europaea subsp. europaea</name>
    <dbReference type="NCBI Taxonomy" id="158383"/>
    <lineage>
        <taxon>Eukaryota</taxon>
        <taxon>Viridiplantae</taxon>
        <taxon>Streptophyta</taxon>
        <taxon>Embryophyta</taxon>
        <taxon>Tracheophyta</taxon>
        <taxon>Spermatophyta</taxon>
        <taxon>Magnoliopsida</taxon>
        <taxon>eudicotyledons</taxon>
        <taxon>Gunneridae</taxon>
        <taxon>Pentapetalae</taxon>
        <taxon>asterids</taxon>
        <taxon>lamiids</taxon>
        <taxon>Lamiales</taxon>
        <taxon>Oleaceae</taxon>
        <taxon>Oleeae</taxon>
        <taxon>Olea</taxon>
    </lineage>
</organism>
<feature type="domain" description="CBS" evidence="4">
    <location>
        <begin position="465"/>
        <end position="519"/>
    </location>
</feature>
<dbReference type="SUPFAM" id="SSF54631">
    <property type="entry name" value="CBS-domain pair"/>
    <property type="match status" value="2"/>
</dbReference>
<evidence type="ECO:0000256" key="3">
    <source>
        <dbReference type="PROSITE-ProRule" id="PRU00703"/>
    </source>
</evidence>
<dbReference type="EMBL" id="CACTIH010007354">
    <property type="protein sequence ID" value="CAA3010957.1"/>
    <property type="molecule type" value="Genomic_DNA"/>
</dbReference>
<dbReference type="Proteomes" id="UP000594638">
    <property type="component" value="Unassembled WGS sequence"/>
</dbReference>
<dbReference type="CDD" id="cd02859">
    <property type="entry name" value="E_set_AMPKbeta_like_N"/>
    <property type="match status" value="1"/>
</dbReference>
<evidence type="ECO:0000256" key="1">
    <source>
        <dbReference type="ARBA" id="ARBA00022737"/>
    </source>
</evidence>
<keyword evidence="6" id="KW-1185">Reference proteome</keyword>
<dbReference type="InterPro" id="IPR050511">
    <property type="entry name" value="AMPK_gamma/SDS23_families"/>
</dbReference>
<dbReference type="PROSITE" id="PS51371">
    <property type="entry name" value="CBS"/>
    <property type="match status" value="3"/>
</dbReference>
<evidence type="ECO:0000313" key="6">
    <source>
        <dbReference type="Proteomes" id="UP000594638"/>
    </source>
</evidence>
<comment type="caution">
    <text evidence="5">The sequence shown here is derived from an EMBL/GenBank/DDBJ whole genome shotgun (WGS) entry which is preliminary data.</text>
</comment>
<dbReference type="PANTHER" id="PTHR13780:SF112">
    <property type="entry name" value="CBS DOMAIN-CONTAINING PROTEIN"/>
    <property type="match status" value="1"/>
</dbReference>
<protein>
    <recommendedName>
        <fullName evidence="4">CBS domain-containing protein</fullName>
    </recommendedName>
</protein>
<dbReference type="InterPro" id="IPR046342">
    <property type="entry name" value="CBS_dom_sf"/>
</dbReference>